<dbReference type="Pfam" id="PF10277">
    <property type="entry name" value="Frag1"/>
    <property type="match status" value="1"/>
</dbReference>
<evidence type="ECO:0000313" key="3">
    <source>
        <dbReference type="EMBL" id="GMS77948.1"/>
    </source>
</evidence>
<comment type="caution">
    <text evidence="3">The sequence shown here is derived from an EMBL/GenBank/DDBJ whole genome shotgun (WGS) entry which is preliminary data.</text>
</comment>
<dbReference type="InterPro" id="IPR039545">
    <property type="entry name" value="PGAP2"/>
</dbReference>
<feature type="non-terminal residue" evidence="3">
    <location>
        <position position="265"/>
    </location>
</feature>
<name>A0AAV5S813_9BILA</name>
<feature type="transmembrane region" description="Helical" evidence="1">
    <location>
        <begin position="156"/>
        <end position="179"/>
    </location>
</feature>
<dbReference type="GO" id="GO:0005789">
    <property type="term" value="C:endoplasmic reticulum membrane"/>
    <property type="evidence" value="ECO:0007669"/>
    <property type="project" value="TreeGrafter"/>
</dbReference>
<keyword evidence="1" id="KW-0472">Membrane</keyword>
<protein>
    <recommendedName>
        <fullName evidence="2">CWH43-like N-terminal domain-containing protein</fullName>
    </recommendedName>
</protein>
<reference evidence="3" key="1">
    <citation type="submission" date="2023-10" db="EMBL/GenBank/DDBJ databases">
        <title>Genome assembly of Pristionchus species.</title>
        <authorList>
            <person name="Yoshida K."/>
            <person name="Sommer R.J."/>
        </authorList>
    </citation>
    <scope>NUCLEOTIDE SEQUENCE</scope>
    <source>
        <strain evidence="3">RS0144</strain>
    </source>
</reference>
<feature type="transmembrane region" description="Helical" evidence="1">
    <location>
        <begin position="36"/>
        <end position="58"/>
    </location>
</feature>
<keyword evidence="1" id="KW-1133">Transmembrane helix</keyword>
<feature type="domain" description="CWH43-like N-terminal" evidence="2">
    <location>
        <begin position="36"/>
        <end position="254"/>
    </location>
</feature>
<feature type="transmembrane region" description="Helical" evidence="1">
    <location>
        <begin position="123"/>
        <end position="150"/>
    </location>
</feature>
<evidence type="ECO:0000256" key="1">
    <source>
        <dbReference type="SAM" id="Phobius"/>
    </source>
</evidence>
<dbReference type="EMBL" id="BTSX01000001">
    <property type="protein sequence ID" value="GMS77948.1"/>
    <property type="molecule type" value="Genomic_DNA"/>
</dbReference>
<organism evidence="3 4">
    <name type="scientific">Pristionchus entomophagus</name>
    <dbReference type="NCBI Taxonomy" id="358040"/>
    <lineage>
        <taxon>Eukaryota</taxon>
        <taxon>Metazoa</taxon>
        <taxon>Ecdysozoa</taxon>
        <taxon>Nematoda</taxon>
        <taxon>Chromadorea</taxon>
        <taxon>Rhabditida</taxon>
        <taxon>Rhabditina</taxon>
        <taxon>Diplogasteromorpha</taxon>
        <taxon>Diplogasteroidea</taxon>
        <taxon>Neodiplogasteridae</taxon>
        <taxon>Pristionchus</taxon>
    </lineage>
</organism>
<dbReference type="GO" id="GO:0000139">
    <property type="term" value="C:Golgi membrane"/>
    <property type="evidence" value="ECO:0007669"/>
    <property type="project" value="InterPro"/>
</dbReference>
<dbReference type="InterPro" id="IPR019402">
    <property type="entry name" value="CWH43_N"/>
</dbReference>
<dbReference type="Proteomes" id="UP001432027">
    <property type="component" value="Unassembled WGS sequence"/>
</dbReference>
<dbReference type="AlphaFoldDB" id="A0AAV5S813"/>
<feature type="transmembrane region" description="Helical" evidence="1">
    <location>
        <begin position="199"/>
        <end position="219"/>
    </location>
</feature>
<dbReference type="PANTHER" id="PTHR12892">
    <property type="entry name" value="FGF RECEPTOR ACTIVATING PROTEIN 1"/>
    <property type="match status" value="1"/>
</dbReference>
<evidence type="ECO:0000313" key="4">
    <source>
        <dbReference type="Proteomes" id="UP001432027"/>
    </source>
</evidence>
<feature type="non-terminal residue" evidence="3">
    <location>
        <position position="1"/>
    </location>
</feature>
<dbReference type="GO" id="GO:0006506">
    <property type="term" value="P:GPI anchor biosynthetic process"/>
    <property type="evidence" value="ECO:0007669"/>
    <property type="project" value="TreeGrafter"/>
</dbReference>
<dbReference type="PANTHER" id="PTHR12892:SF12">
    <property type="entry name" value="RHOMBOID DOMAIN-CONTAINING PROTEIN"/>
    <property type="match status" value="1"/>
</dbReference>
<accession>A0AAV5S813</accession>
<keyword evidence="4" id="KW-1185">Reference proteome</keyword>
<evidence type="ECO:0000259" key="2">
    <source>
        <dbReference type="Pfam" id="PF10277"/>
    </source>
</evidence>
<gene>
    <name evidence="3" type="ORF">PENTCL1PPCAC_123</name>
</gene>
<sequence length="265" mass="29902">STTSTRRLIDRQSTVSLPYSTTVPLLPLLSFTSSSLVKASLAFPLSATVLAAAFAVLVDKRKLFDYYWVCEKVLLPSFSRIINLPLERTFWNLLILSHIPLRVLSLFLYYVKFRSSISSLRPSSLTSLALFLFLVAGAFDLAFLAALTVVGERESGFLHMIFFISFILSTVSFMAAHLLLTIRCGVKGRREMISFRLRLFLFFLLIISVAVLTMAFSLFQQYCVPHSYSTFACLEYCTIGMILIYHSTAFLDLDFTLELVNIGTE</sequence>
<proteinExistence type="predicted"/>
<keyword evidence="1" id="KW-0812">Transmembrane</keyword>
<feature type="transmembrane region" description="Helical" evidence="1">
    <location>
        <begin position="90"/>
        <end position="111"/>
    </location>
</feature>